<dbReference type="EMBL" id="BMQD01000010">
    <property type="protein sequence ID" value="GGK72458.1"/>
    <property type="molecule type" value="Genomic_DNA"/>
</dbReference>
<evidence type="ECO:0008006" key="4">
    <source>
        <dbReference type="Google" id="ProtNLM"/>
    </source>
</evidence>
<dbReference type="Proteomes" id="UP000627984">
    <property type="component" value="Unassembled WGS sequence"/>
</dbReference>
<name>A0AA37BHN0_9ACTN</name>
<evidence type="ECO:0000313" key="2">
    <source>
        <dbReference type="EMBL" id="GGK72458.1"/>
    </source>
</evidence>
<accession>A0AA37BHN0</accession>
<reference evidence="2" key="2">
    <citation type="submission" date="2022-09" db="EMBL/GenBank/DDBJ databases">
        <authorList>
            <person name="Sun Q."/>
            <person name="Ohkuma M."/>
        </authorList>
    </citation>
    <scope>NUCLEOTIDE SEQUENCE</scope>
    <source>
        <strain evidence="2">JCM 3093</strain>
    </source>
</reference>
<dbReference type="GO" id="GO:0003700">
    <property type="term" value="F:DNA-binding transcription factor activity"/>
    <property type="evidence" value="ECO:0007669"/>
    <property type="project" value="TreeGrafter"/>
</dbReference>
<evidence type="ECO:0000256" key="1">
    <source>
        <dbReference type="ARBA" id="ARBA00023125"/>
    </source>
</evidence>
<dbReference type="InterPro" id="IPR036388">
    <property type="entry name" value="WH-like_DNA-bd_sf"/>
</dbReference>
<dbReference type="AlphaFoldDB" id="A0AA37BHN0"/>
<dbReference type="InterPro" id="IPR000944">
    <property type="entry name" value="Tscrpt_reg_Rrf2"/>
</dbReference>
<dbReference type="PANTHER" id="PTHR33221">
    <property type="entry name" value="WINGED HELIX-TURN-HELIX TRANSCRIPTIONAL REGULATOR, RRF2 FAMILY"/>
    <property type="match status" value="1"/>
</dbReference>
<dbReference type="SUPFAM" id="SSF46785">
    <property type="entry name" value="Winged helix' DNA-binding domain"/>
    <property type="match status" value="1"/>
</dbReference>
<dbReference type="PANTHER" id="PTHR33221:SF5">
    <property type="entry name" value="HTH-TYPE TRANSCRIPTIONAL REGULATOR ISCR"/>
    <property type="match status" value="1"/>
</dbReference>
<dbReference type="NCBIfam" id="TIGR00738">
    <property type="entry name" value="rrf2_super"/>
    <property type="match status" value="1"/>
</dbReference>
<dbReference type="GO" id="GO:0005829">
    <property type="term" value="C:cytosol"/>
    <property type="evidence" value="ECO:0007669"/>
    <property type="project" value="TreeGrafter"/>
</dbReference>
<proteinExistence type="predicted"/>
<gene>
    <name evidence="2" type="ORF">GCM10010126_34930</name>
</gene>
<dbReference type="Gene3D" id="1.10.10.10">
    <property type="entry name" value="Winged helix-like DNA-binding domain superfamily/Winged helix DNA-binding domain"/>
    <property type="match status" value="1"/>
</dbReference>
<dbReference type="Pfam" id="PF02082">
    <property type="entry name" value="Rrf2"/>
    <property type="match status" value="1"/>
</dbReference>
<protein>
    <recommendedName>
        <fullName evidence="4">Transcriptional regulator</fullName>
    </recommendedName>
</protein>
<reference evidence="2" key="1">
    <citation type="journal article" date="2014" name="Int. J. Syst. Evol. Microbiol.">
        <title>Complete genome sequence of Corynebacterium casei LMG S-19264T (=DSM 44701T), isolated from a smear-ripened cheese.</title>
        <authorList>
            <consortium name="US DOE Joint Genome Institute (JGI-PGF)"/>
            <person name="Walter F."/>
            <person name="Albersmeier A."/>
            <person name="Kalinowski J."/>
            <person name="Ruckert C."/>
        </authorList>
    </citation>
    <scope>NUCLEOTIDE SEQUENCE</scope>
    <source>
        <strain evidence="2">JCM 3093</strain>
    </source>
</reference>
<dbReference type="InterPro" id="IPR036390">
    <property type="entry name" value="WH_DNA-bd_sf"/>
</dbReference>
<keyword evidence="1" id="KW-0238">DNA-binding</keyword>
<dbReference type="GO" id="GO:0003677">
    <property type="term" value="F:DNA binding"/>
    <property type="evidence" value="ECO:0007669"/>
    <property type="project" value="UniProtKB-KW"/>
</dbReference>
<evidence type="ECO:0000313" key="3">
    <source>
        <dbReference type="Proteomes" id="UP000627984"/>
    </source>
</evidence>
<comment type="caution">
    <text evidence="2">The sequence shown here is derived from an EMBL/GenBank/DDBJ whole genome shotgun (WGS) entry which is preliminary data.</text>
</comment>
<organism evidence="2 3">
    <name type="scientific">Planomonospora parontospora</name>
    <dbReference type="NCBI Taxonomy" id="58119"/>
    <lineage>
        <taxon>Bacteria</taxon>
        <taxon>Bacillati</taxon>
        <taxon>Actinomycetota</taxon>
        <taxon>Actinomycetes</taxon>
        <taxon>Streptosporangiales</taxon>
        <taxon>Streptosporangiaceae</taxon>
        <taxon>Planomonospora</taxon>
    </lineage>
</organism>
<dbReference type="PROSITE" id="PS51197">
    <property type="entry name" value="HTH_RRF2_2"/>
    <property type="match status" value="1"/>
</dbReference>
<sequence length="215" mass="23034">MLSVSAFPVAVPAGENGDSVVNETSESLACGPVPEGDRWERSPAQPAPAPWDLTHEWSSAGGIIDRMRLSARVDYALRAAAELAAAGEGPTTVGELAKEQEMPPKYLENILLQMRRAGLVRGQRGPEGGYVLARPATEITLADVIRAVDGPLANVRGERPEHVDYRGPAESLQQVWIALRASERAILEEVTLESVATGALPERVRKLAADPAAWD</sequence>